<dbReference type="PANTHER" id="PTHR30558">
    <property type="entry name" value="EXBD MEMBRANE COMPONENT OF PMF-DRIVEN MACROMOLECULE IMPORT SYSTEM"/>
    <property type="match status" value="1"/>
</dbReference>
<keyword evidence="3" id="KW-1003">Cell membrane</keyword>
<reference evidence="9 10" key="1">
    <citation type="submission" date="2022-01" db="EMBL/GenBank/DDBJ databases">
        <title>Whole genome-based taxonomy of the Shewanellaceae.</title>
        <authorList>
            <person name="Martin-Rodriguez A.J."/>
        </authorList>
    </citation>
    <scope>NUCLEOTIDE SEQUENCE [LARGE SCALE GENOMIC DNA]</scope>
    <source>
        <strain evidence="9 10">DSM 17177</strain>
    </source>
</reference>
<dbReference type="PANTHER" id="PTHR30558:SF15">
    <property type="entry name" value="BIOPOLYMER TRANSPORT PROTEIN EXBD1"/>
    <property type="match status" value="1"/>
</dbReference>
<evidence type="ECO:0000256" key="4">
    <source>
        <dbReference type="ARBA" id="ARBA00022692"/>
    </source>
</evidence>
<evidence type="ECO:0000256" key="1">
    <source>
        <dbReference type="ARBA" id="ARBA00004162"/>
    </source>
</evidence>
<dbReference type="Pfam" id="PF02472">
    <property type="entry name" value="ExbD"/>
    <property type="match status" value="1"/>
</dbReference>
<keyword evidence="7" id="KW-0653">Protein transport</keyword>
<keyword evidence="6 8" id="KW-0472">Membrane</keyword>
<evidence type="ECO:0000256" key="6">
    <source>
        <dbReference type="ARBA" id="ARBA00023136"/>
    </source>
</evidence>
<accession>A0ABT0L9Y7</accession>
<name>A0ABT0L9Y7_9GAMM</name>
<evidence type="ECO:0000256" key="8">
    <source>
        <dbReference type="SAM" id="Phobius"/>
    </source>
</evidence>
<proteinExistence type="inferred from homology"/>
<feature type="transmembrane region" description="Helical" evidence="8">
    <location>
        <begin position="21"/>
        <end position="44"/>
    </location>
</feature>
<protein>
    <submittedName>
        <fullName evidence="9">Biopolymer transporter ExbD</fullName>
    </submittedName>
</protein>
<dbReference type="Proteomes" id="UP001203423">
    <property type="component" value="Unassembled WGS sequence"/>
</dbReference>
<keyword evidence="10" id="KW-1185">Reference proteome</keyword>
<keyword evidence="5 8" id="KW-1133">Transmembrane helix</keyword>
<evidence type="ECO:0000313" key="9">
    <source>
        <dbReference type="EMBL" id="MCL1124532.1"/>
    </source>
</evidence>
<comment type="caution">
    <text evidence="9">The sequence shown here is derived from an EMBL/GenBank/DDBJ whole genome shotgun (WGS) entry which is preliminary data.</text>
</comment>
<dbReference type="InterPro" id="IPR003400">
    <property type="entry name" value="ExbD"/>
</dbReference>
<evidence type="ECO:0000256" key="3">
    <source>
        <dbReference type="ARBA" id="ARBA00022475"/>
    </source>
</evidence>
<dbReference type="EMBL" id="JAKIKS010000025">
    <property type="protein sequence ID" value="MCL1124532.1"/>
    <property type="molecule type" value="Genomic_DNA"/>
</dbReference>
<evidence type="ECO:0000256" key="7">
    <source>
        <dbReference type="RuleBase" id="RU003879"/>
    </source>
</evidence>
<keyword evidence="7" id="KW-0813">Transport</keyword>
<evidence type="ECO:0000256" key="2">
    <source>
        <dbReference type="ARBA" id="ARBA00005811"/>
    </source>
</evidence>
<organism evidence="9 10">
    <name type="scientific">Shewanella surugensis</name>
    <dbReference type="NCBI Taxonomy" id="212020"/>
    <lineage>
        <taxon>Bacteria</taxon>
        <taxon>Pseudomonadati</taxon>
        <taxon>Pseudomonadota</taxon>
        <taxon>Gammaproteobacteria</taxon>
        <taxon>Alteromonadales</taxon>
        <taxon>Shewanellaceae</taxon>
        <taxon>Shewanella</taxon>
    </lineage>
</organism>
<evidence type="ECO:0000313" key="10">
    <source>
        <dbReference type="Proteomes" id="UP001203423"/>
    </source>
</evidence>
<dbReference type="RefSeq" id="WP_248939809.1">
    <property type="nucleotide sequence ID" value="NZ_JAKIKS010000025.1"/>
</dbReference>
<evidence type="ECO:0000256" key="5">
    <source>
        <dbReference type="ARBA" id="ARBA00022989"/>
    </source>
</evidence>
<sequence length="143" mass="15778">MINAKGSFSSQVQKDELGVDLTPLIDIIFIVLVFLLLTANAPLLSLTIDVPTAPNASLNPVVVKNKITLNVMTLTPQWAIDGHAYDHWSEFKTAFNIEINRQPHANIIIAADKSAPIQPLMKLLALLQQHEISNTQILMDNSE</sequence>
<gene>
    <name evidence="9" type="ORF">L2764_08600</name>
</gene>
<comment type="similarity">
    <text evidence="2 7">Belongs to the ExbD/TolR family.</text>
</comment>
<keyword evidence="4 7" id="KW-0812">Transmembrane</keyword>
<comment type="subcellular location">
    <subcellularLocation>
        <location evidence="1">Cell membrane</location>
        <topology evidence="1">Single-pass membrane protein</topology>
    </subcellularLocation>
    <subcellularLocation>
        <location evidence="7">Cell membrane</location>
        <topology evidence="7">Single-pass type II membrane protein</topology>
    </subcellularLocation>
</comment>